<gene>
    <name evidence="2" type="ORF">DES53_10142</name>
</gene>
<evidence type="ECO:0000256" key="1">
    <source>
        <dbReference type="SAM" id="SignalP"/>
    </source>
</evidence>
<evidence type="ECO:0000313" key="2">
    <source>
        <dbReference type="EMBL" id="RBP47245.1"/>
    </source>
</evidence>
<dbReference type="Gene3D" id="3.90.1720.10">
    <property type="entry name" value="endopeptidase domain like (from Nostoc punctiforme)"/>
    <property type="match status" value="1"/>
</dbReference>
<comment type="caution">
    <text evidence="2">The sequence shown here is derived from an EMBL/GenBank/DDBJ whole genome shotgun (WGS) entry which is preliminary data.</text>
</comment>
<feature type="signal peptide" evidence="1">
    <location>
        <begin position="1"/>
        <end position="25"/>
    </location>
</feature>
<dbReference type="Pfam" id="PF05708">
    <property type="entry name" value="Peptidase_C92"/>
    <property type="match status" value="1"/>
</dbReference>
<dbReference type="OrthoDB" id="195541at2"/>
<dbReference type="SUPFAM" id="SSF54001">
    <property type="entry name" value="Cysteine proteinases"/>
    <property type="match status" value="1"/>
</dbReference>
<keyword evidence="1" id="KW-0732">Signal</keyword>
<sequence length="210" mass="23483">MGRRPVTFFTTILGLAVALSTAAFAETPPHSPDIPVRDGDIIFHRSLTSQAAAIAAATHSEFTHMGVIFIEDGKPVVYEAVQPVGKAPLDEWIKRGDKEHYVIKRLKDPSKLDTVALKKEVTTMLGKNYDWLFEWSDESIYCSELVWKGYDRASGIKLGELRTLKELDLSHAAVQKILKERYGDKVPYAMEVICPCDVFSSPLLETVETK</sequence>
<keyword evidence="3" id="KW-1185">Reference proteome</keyword>
<dbReference type="Proteomes" id="UP000253426">
    <property type="component" value="Unassembled WGS sequence"/>
</dbReference>
<organism evidence="2 3">
    <name type="scientific">Roseimicrobium gellanilyticum</name>
    <dbReference type="NCBI Taxonomy" id="748857"/>
    <lineage>
        <taxon>Bacteria</taxon>
        <taxon>Pseudomonadati</taxon>
        <taxon>Verrucomicrobiota</taxon>
        <taxon>Verrucomicrobiia</taxon>
        <taxon>Verrucomicrobiales</taxon>
        <taxon>Verrucomicrobiaceae</taxon>
        <taxon>Roseimicrobium</taxon>
    </lineage>
</organism>
<dbReference type="InterPro" id="IPR024453">
    <property type="entry name" value="Peptidase_C92"/>
</dbReference>
<evidence type="ECO:0000313" key="3">
    <source>
        <dbReference type="Proteomes" id="UP000253426"/>
    </source>
</evidence>
<name>A0A366HUR5_9BACT</name>
<dbReference type="InterPro" id="IPR038765">
    <property type="entry name" value="Papain-like_cys_pep_sf"/>
</dbReference>
<dbReference type="EMBL" id="QNRR01000001">
    <property type="protein sequence ID" value="RBP47245.1"/>
    <property type="molecule type" value="Genomic_DNA"/>
</dbReference>
<dbReference type="RefSeq" id="WP_113956197.1">
    <property type="nucleotide sequence ID" value="NZ_QNRR01000001.1"/>
</dbReference>
<dbReference type="AlphaFoldDB" id="A0A366HUR5"/>
<proteinExistence type="predicted"/>
<dbReference type="NCBIfam" id="NF007458">
    <property type="entry name" value="PRK10030.1"/>
    <property type="match status" value="1"/>
</dbReference>
<reference evidence="2 3" key="1">
    <citation type="submission" date="2018-06" db="EMBL/GenBank/DDBJ databases">
        <title>Genomic Encyclopedia of Type Strains, Phase IV (KMG-IV): sequencing the most valuable type-strain genomes for metagenomic binning, comparative biology and taxonomic classification.</title>
        <authorList>
            <person name="Goeker M."/>
        </authorList>
    </citation>
    <scope>NUCLEOTIDE SEQUENCE [LARGE SCALE GENOMIC DNA]</scope>
    <source>
        <strain evidence="2 3">DSM 25532</strain>
    </source>
</reference>
<accession>A0A366HUR5</accession>
<feature type="chain" id="PRO_5016833650" evidence="1">
    <location>
        <begin position="26"/>
        <end position="210"/>
    </location>
</feature>
<protein>
    <submittedName>
        <fullName evidence="2">Permuted papain-like amidase YaeF/Yiix C92 family enzyme</fullName>
    </submittedName>
</protein>